<evidence type="ECO:0000313" key="4">
    <source>
        <dbReference type="Proteomes" id="UP000000333"/>
    </source>
</evidence>
<keyword evidence="4" id="KW-1185">Reference proteome</keyword>
<dbReference type="HOGENOM" id="CLU_707568_0_0_11"/>
<sequence>MATEDEKDPIQPSVGGPAEPAPSGSPDAASAPVPPAEAAPSAGAPEAPVQGARTSGAPVPPAGATASGVPVPPEGVPASTASASPAAPASPSDPGSPSAPTTATSQAMPAPASPVPRPVATPDAPQAPQPAKRGANKKVVAIAIAVAVIVVAIATFFSLRGQAAQAARLSIGTAGSDLVSADGELVEIDLYTGLDYASLSLSSTSDPEDVFSSAGGYLDKAQSALNEAKSREWALDGGDRNAIDALQASIDARWDMIDTGKAVVDAMSDTYAASRALVGYYSDLMSFWDSTNDVVDTLNASNDINAIDTSTLADQVARAQQCARDLADGVKTAKETVPDADLSAFQAVVDKCSSLADLLGQISTATASRDAGAFNSLSETYNATKDEAIAAMNAVPTIDGIADLLVTDQDKELAEAYQEARNAAVDALKPLDLYMGADLSDLTERSALLD</sequence>
<keyword evidence="2" id="KW-0472">Membrane</keyword>
<keyword evidence="2" id="KW-0812">Transmembrane</keyword>
<keyword evidence="2" id="KW-1133">Transmembrane helix</keyword>
<name>E1QW12_OLSUV</name>
<protein>
    <submittedName>
        <fullName evidence="3">Uncharacterized protein</fullName>
    </submittedName>
</protein>
<dbReference type="EMBL" id="CP002106">
    <property type="protein sequence ID" value="ADK68315.1"/>
    <property type="molecule type" value="Genomic_DNA"/>
</dbReference>
<evidence type="ECO:0000256" key="2">
    <source>
        <dbReference type="SAM" id="Phobius"/>
    </source>
</evidence>
<dbReference type="Proteomes" id="UP000000333">
    <property type="component" value="Chromosome"/>
</dbReference>
<evidence type="ECO:0000256" key="1">
    <source>
        <dbReference type="SAM" id="MobiDB-lite"/>
    </source>
</evidence>
<gene>
    <name evidence="3" type="ordered locus">Olsu_1209</name>
</gene>
<organism evidence="3 4">
    <name type="scientific">Olsenella uli (strain ATCC 49627 / DSM 7084 / CCUG 31166 / CIP 109912 / JCM 12494 / LMG 11480 / NCIMB 702895 / VPI D76D-27C)</name>
    <name type="common">Lactobacillus uli</name>
    <dbReference type="NCBI Taxonomy" id="633147"/>
    <lineage>
        <taxon>Bacteria</taxon>
        <taxon>Bacillati</taxon>
        <taxon>Actinomycetota</taxon>
        <taxon>Coriobacteriia</taxon>
        <taxon>Coriobacteriales</taxon>
        <taxon>Atopobiaceae</taxon>
        <taxon>Olsenella</taxon>
    </lineage>
</organism>
<feature type="transmembrane region" description="Helical" evidence="2">
    <location>
        <begin position="139"/>
        <end position="159"/>
    </location>
</feature>
<feature type="compositionally biased region" description="Low complexity" evidence="1">
    <location>
        <begin position="12"/>
        <end position="31"/>
    </location>
</feature>
<feature type="region of interest" description="Disordered" evidence="1">
    <location>
        <begin position="1"/>
        <end position="133"/>
    </location>
</feature>
<dbReference type="AlphaFoldDB" id="E1QW12"/>
<feature type="compositionally biased region" description="Low complexity" evidence="1">
    <location>
        <begin position="120"/>
        <end position="131"/>
    </location>
</feature>
<feature type="compositionally biased region" description="Low complexity" evidence="1">
    <location>
        <begin position="77"/>
        <end position="110"/>
    </location>
</feature>
<proteinExistence type="predicted"/>
<feature type="compositionally biased region" description="Low complexity" evidence="1">
    <location>
        <begin position="38"/>
        <end position="49"/>
    </location>
</feature>
<dbReference type="KEGG" id="ols:Olsu_1209"/>
<accession>E1QW12</accession>
<evidence type="ECO:0000313" key="3">
    <source>
        <dbReference type="EMBL" id="ADK68315.1"/>
    </source>
</evidence>
<reference evidence="3 4" key="1">
    <citation type="journal article" date="2010" name="Stand. Genomic Sci.">
        <title>Complete genome sequence of Olsenella uli type strain (VPI D76D-27C).</title>
        <authorList>
            <person name="Goker M."/>
            <person name="Held B."/>
            <person name="Lucas S."/>
            <person name="Nolan M."/>
            <person name="Yasawong M."/>
            <person name="Glavina Del Rio T."/>
            <person name="Tice H."/>
            <person name="Cheng J.F."/>
            <person name="Bruce D."/>
            <person name="Detter J.C."/>
            <person name="Tapia R."/>
            <person name="Han C."/>
            <person name="Goodwin L."/>
            <person name="Pitluck S."/>
            <person name="Liolios K."/>
            <person name="Ivanova N."/>
            <person name="Mavromatis K."/>
            <person name="Mikhailova N."/>
            <person name="Pati A."/>
            <person name="Chen A."/>
            <person name="Palaniappan K."/>
            <person name="Land M."/>
            <person name="Hauser L."/>
            <person name="Chang Y.J."/>
            <person name="Jeffries C.D."/>
            <person name="Rohde M."/>
            <person name="Sikorski J."/>
            <person name="Pukall R."/>
            <person name="Woyke T."/>
            <person name="Bristow J."/>
            <person name="Eisen J.A."/>
            <person name="Markowitz V."/>
            <person name="Hugenholtz P."/>
            <person name="Kyrpides N.C."/>
            <person name="Klenk H.P."/>
            <person name="Lapidus A."/>
        </authorList>
    </citation>
    <scope>NUCLEOTIDE SEQUENCE [LARGE SCALE GENOMIC DNA]</scope>
    <source>
        <strain evidence="4">ATCC 49627 / DSM 7084 / CIP 109912 / JCM 12494 / NCIMB 702895 / VPI D76D-27C</strain>
    </source>
</reference>